<keyword evidence="4" id="KW-1185">Reference proteome</keyword>
<feature type="region of interest" description="Disordered" evidence="1">
    <location>
        <begin position="354"/>
        <end position="386"/>
    </location>
</feature>
<evidence type="ECO:0000259" key="2">
    <source>
        <dbReference type="PROSITE" id="PS50858"/>
    </source>
</evidence>
<feature type="compositionally biased region" description="Basic and acidic residues" evidence="1">
    <location>
        <begin position="366"/>
        <end position="386"/>
    </location>
</feature>
<organism evidence="3 4">
    <name type="scientific">Deinandra increscens subsp. villosa</name>
    <dbReference type="NCBI Taxonomy" id="3103831"/>
    <lineage>
        <taxon>Eukaryota</taxon>
        <taxon>Viridiplantae</taxon>
        <taxon>Streptophyta</taxon>
        <taxon>Embryophyta</taxon>
        <taxon>Tracheophyta</taxon>
        <taxon>Spermatophyta</taxon>
        <taxon>Magnoliopsida</taxon>
        <taxon>eudicotyledons</taxon>
        <taxon>Gunneridae</taxon>
        <taxon>Pentapetalae</taxon>
        <taxon>asterids</taxon>
        <taxon>campanulids</taxon>
        <taxon>Asterales</taxon>
        <taxon>Asteraceae</taxon>
        <taxon>Asteroideae</taxon>
        <taxon>Heliantheae alliance</taxon>
        <taxon>Madieae</taxon>
        <taxon>Madiinae</taxon>
        <taxon>Deinandra</taxon>
    </lineage>
</organism>
<feature type="region of interest" description="Disordered" evidence="1">
    <location>
        <begin position="416"/>
        <end position="466"/>
    </location>
</feature>
<feature type="region of interest" description="Disordered" evidence="1">
    <location>
        <begin position="270"/>
        <end position="340"/>
    </location>
</feature>
<dbReference type="PANTHER" id="PTHR16019:SF20">
    <property type="entry name" value="BSD DOMAIN-CONTAINING PROTEIN"/>
    <property type="match status" value="1"/>
</dbReference>
<dbReference type="InterPro" id="IPR051494">
    <property type="entry name" value="BSD_domain-containing"/>
</dbReference>
<feature type="compositionally biased region" description="Basic and acidic residues" evidence="1">
    <location>
        <begin position="416"/>
        <end position="438"/>
    </location>
</feature>
<dbReference type="AlphaFoldDB" id="A0AAP0CNQ2"/>
<protein>
    <recommendedName>
        <fullName evidence="2">BSD domain-containing protein</fullName>
    </recommendedName>
</protein>
<name>A0AAP0CNQ2_9ASTR</name>
<dbReference type="SUPFAM" id="SSF140383">
    <property type="entry name" value="BSD domain-like"/>
    <property type="match status" value="1"/>
</dbReference>
<dbReference type="Pfam" id="PF03909">
    <property type="entry name" value="BSD"/>
    <property type="match status" value="1"/>
</dbReference>
<dbReference type="Gene3D" id="1.10.3970.10">
    <property type="entry name" value="BSD domain"/>
    <property type="match status" value="1"/>
</dbReference>
<evidence type="ECO:0000313" key="4">
    <source>
        <dbReference type="Proteomes" id="UP001408789"/>
    </source>
</evidence>
<feature type="domain" description="BSD" evidence="2">
    <location>
        <begin position="199"/>
        <end position="251"/>
    </location>
</feature>
<feature type="region of interest" description="Disordered" evidence="1">
    <location>
        <begin position="1"/>
        <end position="61"/>
    </location>
</feature>
<dbReference type="InterPro" id="IPR035925">
    <property type="entry name" value="BSD_dom_sf"/>
</dbReference>
<dbReference type="SMART" id="SM00751">
    <property type="entry name" value="BSD"/>
    <property type="match status" value="1"/>
</dbReference>
<evidence type="ECO:0000256" key="1">
    <source>
        <dbReference type="SAM" id="MobiDB-lite"/>
    </source>
</evidence>
<dbReference type="EMBL" id="JBCNJP010000023">
    <property type="protein sequence ID" value="KAK9057292.1"/>
    <property type="molecule type" value="Genomic_DNA"/>
</dbReference>
<feature type="compositionally biased region" description="Acidic residues" evidence="1">
    <location>
        <begin position="10"/>
        <end position="24"/>
    </location>
</feature>
<feature type="compositionally biased region" description="Polar residues" evidence="1">
    <location>
        <begin position="303"/>
        <end position="312"/>
    </location>
</feature>
<reference evidence="3 4" key="1">
    <citation type="submission" date="2024-04" db="EMBL/GenBank/DDBJ databases">
        <title>The reference genome of an endangered Asteraceae, Deinandra increscens subsp. villosa, native to the Central Coast of California.</title>
        <authorList>
            <person name="Guilliams M."/>
            <person name="Hasenstab-Lehman K."/>
            <person name="Meyer R."/>
            <person name="Mcevoy S."/>
        </authorList>
    </citation>
    <scope>NUCLEOTIDE SEQUENCE [LARGE SCALE GENOMIC DNA]</scope>
    <source>
        <tissue evidence="3">Leaf</tissue>
    </source>
</reference>
<comment type="caution">
    <text evidence="3">The sequence shown here is derived from an EMBL/GenBank/DDBJ whole genome shotgun (WGS) entry which is preliminary data.</text>
</comment>
<accession>A0AAP0CNQ2</accession>
<feature type="compositionally biased region" description="Basic and acidic residues" evidence="1">
    <location>
        <begin position="314"/>
        <end position="326"/>
    </location>
</feature>
<dbReference type="InterPro" id="IPR005607">
    <property type="entry name" value="BSD_dom"/>
</dbReference>
<sequence length="466" mass="52485">MDFFRSILADDPDPETPDSYEESDPDPRQIQSPKHQQIEGEEDDYDDSTSNINSSEDGIGGGIWSFGDLVKTLTTKSESVLETYRRDLKEFGTGLRKESDLFREVASRAVKELPASIEVGTSAIDGVLKSTADMIAQGKEVLLAPSDVDSDVSEMRTSSDRSGFDSVRYSRFDAQLNAIRSDARGYCEDPEDIEDYNNWKLGFVVGDKKDEIEKLVGEDGALEGIYSKVVPNEVDDATFWFRYFYKVHKLRQQEEMRAKLVNRSLSVDDEEELSWDVDDDDDNEEEEEQLQQQKQKQEDDQIRSNTSKSQDSGDVIKKESPDDEIKTQSSEIVDGDKELTTNVVSELSVDKNIAEEPKLSGGDVSTVEKAESVAQSDEKVDLKVDSDEIKDSNVAVKSNQPSFQDDEDLEWDEIEDLGKNDDQNVTHDDTTNKAELRKRLSTAADEDEDLSWDIEDDDEPLKPGNK</sequence>
<gene>
    <name evidence="3" type="ORF">SSX86_022127</name>
</gene>
<feature type="compositionally biased region" description="Acidic residues" evidence="1">
    <location>
        <begin position="444"/>
        <end position="459"/>
    </location>
</feature>
<dbReference type="GO" id="GO:0005737">
    <property type="term" value="C:cytoplasm"/>
    <property type="evidence" value="ECO:0007669"/>
    <property type="project" value="TreeGrafter"/>
</dbReference>
<evidence type="ECO:0000313" key="3">
    <source>
        <dbReference type="EMBL" id="KAK9057292.1"/>
    </source>
</evidence>
<dbReference type="Proteomes" id="UP001408789">
    <property type="component" value="Unassembled WGS sequence"/>
</dbReference>
<dbReference type="PANTHER" id="PTHR16019">
    <property type="entry name" value="SYNAPSE-ASSOCIATED PROTEIN"/>
    <property type="match status" value="1"/>
</dbReference>
<proteinExistence type="predicted"/>
<feature type="compositionally biased region" description="Acidic residues" evidence="1">
    <location>
        <begin position="270"/>
        <end position="289"/>
    </location>
</feature>
<dbReference type="PROSITE" id="PS50858">
    <property type="entry name" value="BSD"/>
    <property type="match status" value="1"/>
</dbReference>